<sequence length="100" mass="10813">MISPLVPPKRLAMPTPIEVDNEGYQIVHRKSRTFPIPKKKAHIDNRKVDDTDDDSRLPPVSQSRDTLPAHEAQPSSFPTASVALAGSSQGGGISIPFDQG</sequence>
<proteinExistence type="predicted"/>
<organism evidence="2 3">
    <name type="scientific">Lactuca virosa</name>
    <dbReference type="NCBI Taxonomy" id="75947"/>
    <lineage>
        <taxon>Eukaryota</taxon>
        <taxon>Viridiplantae</taxon>
        <taxon>Streptophyta</taxon>
        <taxon>Embryophyta</taxon>
        <taxon>Tracheophyta</taxon>
        <taxon>Spermatophyta</taxon>
        <taxon>Magnoliopsida</taxon>
        <taxon>eudicotyledons</taxon>
        <taxon>Gunneridae</taxon>
        <taxon>Pentapetalae</taxon>
        <taxon>asterids</taxon>
        <taxon>campanulids</taxon>
        <taxon>Asterales</taxon>
        <taxon>Asteraceae</taxon>
        <taxon>Cichorioideae</taxon>
        <taxon>Cichorieae</taxon>
        <taxon>Lactucinae</taxon>
        <taxon>Lactuca</taxon>
    </lineage>
</organism>
<evidence type="ECO:0000313" key="2">
    <source>
        <dbReference type="EMBL" id="CAH1420509.1"/>
    </source>
</evidence>
<keyword evidence="3" id="KW-1185">Reference proteome</keyword>
<dbReference type="EMBL" id="CAKMRJ010001112">
    <property type="protein sequence ID" value="CAH1420509.1"/>
    <property type="molecule type" value="Genomic_DNA"/>
</dbReference>
<accession>A0AAU9M390</accession>
<dbReference type="AlphaFoldDB" id="A0AAU9M390"/>
<comment type="caution">
    <text evidence="2">The sequence shown here is derived from an EMBL/GenBank/DDBJ whole genome shotgun (WGS) entry which is preliminary data.</text>
</comment>
<reference evidence="2 3" key="1">
    <citation type="submission" date="2022-01" db="EMBL/GenBank/DDBJ databases">
        <authorList>
            <person name="Xiong W."/>
            <person name="Schranz E."/>
        </authorList>
    </citation>
    <scope>NUCLEOTIDE SEQUENCE [LARGE SCALE GENOMIC DNA]</scope>
</reference>
<feature type="region of interest" description="Disordered" evidence="1">
    <location>
        <begin position="35"/>
        <end position="100"/>
    </location>
</feature>
<evidence type="ECO:0000313" key="3">
    <source>
        <dbReference type="Proteomes" id="UP001157418"/>
    </source>
</evidence>
<gene>
    <name evidence="2" type="ORF">LVIROSA_LOCUS7966</name>
</gene>
<name>A0AAU9M390_9ASTR</name>
<protein>
    <submittedName>
        <fullName evidence="2">Uncharacterized protein</fullName>
    </submittedName>
</protein>
<dbReference type="Proteomes" id="UP001157418">
    <property type="component" value="Unassembled WGS sequence"/>
</dbReference>
<evidence type="ECO:0000256" key="1">
    <source>
        <dbReference type="SAM" id="MobiDB-lite"/>
    </source>
</evidence>